<evidence type="ECO:0000259" key="5">
    <source>
        <dbReference type="PROSITE" id="PS50968"/>
    </source>
</evidence>
<evidence type="ECO:0000313" key="7">
    <source>
        <dbReference type="Proteomes" id="UP000003980"/>
    </source>
</evidence>
<dbReference type="GO" id="GO:0009249">
    <property type="term" value="P:protein lipoylation"/>
    <property type="evidence" value="ECO:0007669"/>
    <property type="project" value="TreeGrafter"/>
</dbReference>
<dbReference type="PROSITE" id="PS00189">
    <property type="entry name" value="LIPOYL"/>
    <property type="match status" value="1"/>
</dbReference>
<evidence type="ECO:0000256" key="1">
    <source>
        <dbReference type="ARBA" id="ARBA00009249"/>
    </source>
</evidence>
<keyword evidence="7" id="KW-1185">Reference proteome</keyword>
<dbReference type="OrthoDB" id="9810at2157"/>
<dbReference type="SUPFAM" id="SSF51230">
    <property type="entry name" value="Single hybrid motif"/>
    <property type="match status" value="1"/>
</dbReference>
<dbReference type="InterPro" id="IPR003016">
    <property type="entry name" value="2-oxoA_DH_lipoyl-BS"/>
</dbReference>
<evidence type="ECO:0000256" key="2">
    <source>
        <dbReference type="ARBA" id="ARBA00022823"/>
    </source>
</evidence>
<reference evidence="6 7" key="1">
    <citation type="submission" date="2012-01" db="EMBL/GenBank/DDBJ databases">
        <title>Improved High-Quality Draft sequence of Metallosphaera yellowstonensis MK1.</title>
        <authorList>
            <consortium name="US DOE Joint Genome Institute"/>
            <person name="Lucas S."/>
            <person name="Han J."/>
            <person name="Cheng J.-F."/>
            <person name="Goodwin L."/>
            <person name="Pitluck S."/>
            <person name="Peters L."/>
            <person name="Teshima H."/>
            <person name="Detter J.C."/>
            <person name="Han C."/>
            <person name="Tapia R."/>
            <person name="Land M."/>
            <person name="Hauser L."/>
            <person name="Kyrpides N."/>
            <person name="Kozubal M."/>
            <person name="Macur R.E."/>
            <person name="Jay Z."/>
            <person name="Inskeep W."/>
            <person name="Woyke T."/>
        </authorList>
    </citation>
    <scope>NUCLEOTIDE SEQUENCE [LARGE SCALE GENOMIC DNA]</scope>
    <source>
        <strain evidence="6 7">MK1</strain>
    </source>
</reference>
<dbReference type="HOGENOM" id="CLU_097408_2_2_2"/>
<dbReference type="InterPro" id="IPR002930">
    <property type="entry name" value="GCV_H"/>
</dbReference>
<dbReference type="InterPro" id="IPR000089">
    <property type="entry name" value="Biotin_lipoyl"/>
</dbReference>
<dbReference type="PROSITE" id="PS50968">
    <property type="entry name" value="BIOTINYL_LIPOYL"/>
    <property type="match status" value="1"/>
</dbReference>
<sequence>MQIGQFDFPDELLYDPEKHLWFRFQGDVVEVGMTSLGQYMAGKIFQVTVKGRGEEVSPRSVVFSLESAKWIGKFRLPLEGEVVEYNEEVVRNPSLLNSSPYSAWIVRIKVRDAEKSKSKLKSVEEAKGSFENEVKRLVRR</sequence>
<dbReference type="EMBL" id="JH597761">
    <property type="protein sequence ID" value="EHP70140.1"/>
    <property type="molecule type" value="Genomic_DNA"/>
</dbReference>
<dbReference type="eggNOG" id="arCOG01303">
    <property type="taxonomic scope" value="Archaea"/>
</dbReference>
<dbReference type="HAMAP" id="MF_00272">
    <property type="entry name" value="GcvH"/>
    <property type="match status" value="1"/>
</dbReference>
<comment type="cofactor">
    <cofactor evidence="3">
        <name>(R)-lipoate</name>
        <dbReference type="ChEBI" id="CHEBI:83088"/>
    </cofactor>
    <text evidence="3">Binds 1 lipoyl cofactor covalently.</text>
</comment>
<dbReference type="PANTHER" id="PTHR11715">
    <property type="entry name" value="GLYCINE CLEAVAGE SYSTEM H PROTEIN"/>
    <property type="match status" value="1"/>
</dbReference>
<dbReference type="GO" id="GO:0005737">
    <property type="term" value="C:cytoplasm"/>
    <property type="evidence" value="ECO:0007669"/>
    <property type="project" value="TreeGrafter"/>
</dbReference>
<gene>
    <name evidence="3" type="primary">gcvH</name>
    <name evidence="6" type="ORF">MetMK1DRAFT_00006420</name>
</gene>
<dbReference type="Gene3D" id="2.40.50.100">
    <property type="match status" value="1"/>
</dbReference>
<dbReference type="GO" id="GO:0019464">
    <property type="term" value="P:glycine decarboxylation via glycine cleavage system"/>
    <property type="evidence" value="ECO:0007669"/>
    <property type="project" value="UniProtKB-UniRule"/>
</dbReference>
<comment type="subunit">
    <text evidence="3">The glycine cleavage system is composed of four proteins: P, T, L and H.</text>
</comment>
<dbReference type="AlphaFoldDB" id="H2C1L9"/>
<evidence type="ECO:0000256" key="4">
    <source>
        <dbReference type="SAM" id="Coils"/>
    </source>
</evidence>
<feature type="coiled-coil region" evidence="4">
    <location>
        <begin position="113"/>
        <end position="140"/>
    </location>
</feature>
<dbReference type="InterPro" id="IPR033753">
    <property type="entry name" value="GCV_H/Fam206"/>
</dbReference>
<keyword evidence="4" id="KW-0175">Coiled coil</keyword>
<feature type="modified residue" description="N6-lipoyllysine" evidence="3">
    <location>
        <position position="69"/>
    </location>
</feature>
<name>H2C1L9_9CREN</name>
<feature type="domain" description="Lipoyl-binding" evidence="5">
    <location>
        <begin position="28"/>
        <end position="109"/>
    </location>
</feature>
<dbReference type="RefSeq" id="WP_009070590.1">
    <property type="nucleotide sequence ID" value="NZ_JH597761.1"/>
</dbReference>
<dbReference type="PANTHER" id="PTHR11715:SF3">
    <property type="entry name" value="GLYCINE CLEAVAGE SYSTEM H PROTEIN-RELATED"/>
    <property type="match status" value="1"/>
</dbReference>
<dbReference type="Pfam" id="PF01597">
    <property type="entry name" value="GCV_H"/>
    <property type="match status" value="1"/>
</dbReference>
<dbReference type="STRING" id="671065.MetMK1DRAFT_00006420"/>
<comment type="similarity">
    <text evidence="1 3">Belongs to the GcvH family.</text>
</comment>
<keyword evidence="2 3" id="KW-0450">Lipoyl</keyword>
<comment type="function">
    <text evidence="3">The glycine cleavage system catalyzes the degradation of glycine. The H protein shuttles the methylamine group of glycine from the P protein to the T protein.</text>
</comment>
<accession>H2C1L9</accession>
<dbReference type="GO" id="GO:0005960">
    <property type="term" value="C:glycine cleavage complex"/>
    <property type="evidence" value="ECO:0007669"/>
    <property type="project" value="InterPro"/>
</dbReference>
<proteinExistence type="inferred from homology"/>
<organism evidence="6 7">
    <name type="scientific">Metallosphaera yellowstonensis MK1</name>
    <dbReference type="NCBI Taxonomy" id="671065"/>
    <lineage>
        <taxon>Archaea</taxon>
        <taxon>Thermoproteota</taxon>
        <taxon>Thermoprotei</taxon>
        <taxon>Sulfolobales</taxon>
        <taxon>Sulfolobaceae</taxon>
        <taxon>Metallosphaera</taxon>
    </lineage>
</organism>
<evidence type="ECO:0000256" key="3">
    <source>
        <dbReference type="HAMAP-Rule" id="MF_00272"/>
    </source>
</evidence>
<evidence type="ECO:0000313" key="6">
    <source>
        <dbReference type="EMBL" id="EHP70140.1"/>
    </source>
</evidence>
<protein>
    <recommendedName>
        <fullName evidence="3">Probable glycine cleavage system H protein</fullName>
    </recommendedName>
</protein>
<dbReference type="Proteomes" id="UP000003980">
    <property type="component" value="Unassembled WGS sequence"/>
</dbReference>
<dbReference type="InterPro" id="IPR011053">
    <property type="entry name" value="Single_hybrid_motif"/>
</dbReference>